<keyword evidence="2" id="KW-1185">Reference proteome</keyword>
<reference evidence="1" key="1">
    <citation type="submission" date="2022-08" db="EMBL/GenBank/DDBJ databases">
        <title>Alicyclobacillus fastidiosus DSM 17978, complete genome.</title>
        <authorList>
            <person name="Wang Q."/>
            <person name="Cai R."/>
            <person name="Wang Z."/>
        </authorList>
    </citation>
    <scope>NUCLEOTIDE SEQUENCE</scope>
    <source>
        <strain evidence="1">DSM 17978</strain>
    </source>
</reference>
<gene>
    <name evidence="1" type="ORF">NZD89_19400</name>
</gene>
<accession>A0ABY6ZCB0</accession>
<proteinExistence type="predicted"/>
<evidence type="ECO:0000313" key="2">
    <source>
        <dbReference type="Proteomes" id="UP001164761"/>
    </source>
</evidence>
<dbReference type="RefSeq" id="WP_268004378.1">
    <property type="nucleotide sequence ID" value="NZ_BSUT01000001.1"/>
</dbReference>
<dbReference type="EMBL" id="CP104067">
    <property type="protein sequence ID" value="WAH40479.1"/>
    <property type="molecule type" value="Genomic_DNA"/>
</dbReference>
<organism evidence="1 2">
    <name type="scientific">Alicyclobacillus fastidiosus</name>
    <dbReference type="NCBI Taxonomy" id="392011"/>
    <lineage>
        <taxon>Bacteria</taxon>
        <taxon>Bacillati</taxon>
        <taxon>Bacillota</taxon>
        <taxon>Bacilli</taxon>
        <taxon>Bacillales</taxon>
        <taxon>Alicyclobacillaceae</taxon>
        <taxon>Alicyclobacillus</taxon>
    </lineage>
</organism>
<evidence type="ECO:0000313" key="1">
    <source>
        <dbReference type="EMBL" id="WAH40479.1"/>
    </source>
</evidence>
<protein>
    <submittedName>
        <fullName evidence="1">DUF1641 domain-containing protein</fullName>
    </submittedName>
</protein>
<dbReference type="Proteomes" id="UP001164761">
    <property type="component" value="Chromosome"/>
</dbReference>
<name>A0ABY6ZCB0_9BACL</name>
<sequence>MIEHSFDENHSDILGSIVKPEVKEFLETSIRMLPKLTEMMQITSAMYDLTQSLLKDAEMTDILEKSMFGDIEPIQDRLEYGVVLVNAAQERAKCDTSKIGMIGMYKMFKDPTVQRNLKFMKALLSLINERREENIRRKYIQ</sequence>